<dbReference type="EMBL" id="JAPFFM010000005">
    <property type="protein sequence ID" value="KAJ6762424.1"/>
    <property type="molecule type" value="Genomic_DNA"/>
</dbReference>
<name>A0A9Q0W815_9ROSI</name>
<sequence>MKVGGSKMIRYRPSLNHKRKRCRPGIGECCF</sequence>
<protein>
    <submittedName>
        <fullName evidence="1">Uncharacterized protein</fullName>
    </submittedName>
</protein>
<comment type="caution">
    <text evidence="1">The sequence shown here is derived from an EMBL/GenBank/DDBJ whole genome shotgun (WGS) entry which is preliminary data.</text>
</comment>
<keyword evidence="2" id="KW-1185">Reference proteome</keyword>
<gene>
    <name evidence="1" type="ORF">OIU74_025014</name>
</gene>
<accession>A0A9Q0W815</accession>
<organism evidence="1 2">
    <name type="scientific">Salix koriyanagi</name>
    <dbReference type="NCBI Taxonomy" id="2511006"/>
    <lineage>
        <taxon>Eukaryota</taxon>
        <taxon>Viridiplantae</taxon>
        <taxon>Streptophyta</taxon>
        <taxon>Embryophyta</taxon>
        <taxon>Tracheophyta</taxon>
        <taxon>Spermatophyta</taxon>
        <taxon>Magnoliopsida</taxon>
        <taxon>eudicotyledons</taxon>
        <taxon>Gunneridae</taxon>
        <taxon>Pentapetalae</taxon>
        <taxon>rosids</taxon>
        <taxon>fabids</taxon>
        <taxon>Malpighiales</taxon>
        <taxon>Salicaceae</taxon>
        <taxon>Saliceae</taxon>
        <taxon>Salix</taxon>
    </lineage>
</organism>
<reference evidence="1" key="1">
    <citation type="submission" date="2022-11" db="EMBL/GenBank/DDBJ databases">
        <authorList>
            <person name="Hyden B.L."/>
            <person name="Feng K."/>
            <person name="Yates T."/>
            <person name="Jawdy S."/>
            <person name="Smart L.B."/>
            <person name="Muchero W."/>
        </authorList>
    </citation>
    <scope>NUCLEOTIDE SEQUENCE</scope>
    <source>
        <tissue evidence="1">Shoot tip</tissue>
    </source>
</reference>
<reference evidence="1" key="2">
    <citation type="journal article" date="2023" name="Int. J. Mol. Sci.">
        <title>De Novo Assembly and Annotation of 11 Diverse Shrub Willow (Salix) Genomes Reveals Novel Gene Organization in Sex-Linked Regions.</title>
        <authorList>
            <person name="Hyden B."/>
            <person name="Feng K."/>
            <person name="Yates T.B."/>
            <person name="Jawdy S."/>
            <person name="Cereghino C."/>
            <person name="Smart L.B."/>
            <person name="Muchero W."/>
        </authorList>
    </citation>
    <scope>NUCLEOTIDE SEQUENCE</scope>
    <source>
        <tissue evidence="1">Shoot tip</tissue>
    </source>
</reference>
<evidence type="ECO:0000313" key="2">
    <source>
        <dbReference type="Proteomes" id="UP001151752"/>
    </source>
</evidence>
<proteinExistence type="predicted"/>
<dbReference type="Proteomes" id="UP001151752">
    <property type="component" value="Chromosome 19"/>
</dbReference>
<evidence type="ECO:0000313" key="1">
    <source>
        <dbReference type="EMBL" id="KAJ6762424.1"/>
    </source>
</evidence>
<dbReference type="AlphaFoldDB" id="A0A9Q0W815"/>